<dbReference type="EMBL" id="JANFML010000071">
    <property type="protein sequence ID" value="MDG4513243.1"/>
    <property type="molecule type" value="Genomic_DNA"/>
</dbReference>
<proteinExistence type="predicted"/>
<reference evidence="1" key="1">
    <citation type="submission" date="2022-07" db="EMBL/GenBank/DDBJ databases">
        <title>Whole Genome Sequencing of Streptococcus suis.</title>
        <authorList>
            <person name="Dai X."/>
            <person name="Huang J."/>
            <person name="Wang L."/>
        </authorList>
    </citation>
    <scope>NUCLEOTIDE SEQUENCE</scope>
    <source>
        <strain evidence="1">SFB2</strain>
    </source>
</reference>
<protein>
    <submittedName>
        <fullName evidence="1">Uncharacterized protein</fullName>
    </submittedName>
</protein>
<dbReference type="AlphaFoldDB" id="A0A9X4MKN8"/>
<evidence type="ECO:0000313" key="2">
    <source>
        <dbReference type="Proteomes" id="UP001152879"/>
    </source>
</evidence>
<gene>
    <name evidence="1" type="ORF">NOL15_10550</name>
</gene>
<organism evidence="1 2">
    <name type="scientific">Streptococcus suis</name>
    <dbReference type="NCBI Taxonomy" id="1307"/>
    <lineage>
        <taxon>Bacteria</taxon>
        <taxon>Bacillati</taxon>
        <taxon>Bacillota</taxon>
        <taxon>Bacilli</taxon>
        <taxon>Lactobacillales</taxon>
        <taxon>Streptococcaceae</taxon>
        <taxon>Streptococcus</taxon>
    </lineage>
</organism>
<evidence type="ECO:0000313" key="1">
    <source>
        <dbReference type="EMBL" id="MDG4513243.1"/>
    </source>
</evidence>
<name>A0A9X4MKN8_STRSU</name>
<sequence>FIRFYGLGEILDPSVYGKVKRRKSEYIFCSVTFDEGYKSYYYLTDDDSIEIGDFVLVPAGKDNHEAVVEVVNIEYFSEENLPLPIEKTKRIIRKCTDEDFDPSVA</sequence>
<feature type="non-terminal residue" evidence="1">
    <location>
        <position position="1"/>
    </location>
</feature>
<dbReference type="Proteomes" id="UP001152879">
    <property type="component" value="Unassembled WGS sequence"/>
</dbReference>
<comment type="caution">
    <text evidence="1">The sequence shown here is derived from an EMBL/GenBank/DDBJ whole genome shotgun (WGS) entry which is preliminary data.</text>
</comment>
<accession>A0A9X4MKN8</accession>